<evidence type="ECO:0008006" key="3">
    <source>
        <dbReference type="Google" id="ProtNLM"/>
    </source>
</evidence>
<dbReference type="Gene3D" id="2.50.20.10">
    <property type="entry name" value="Lipoprotein localisation LolA/LolB/LppX"/>
    <property type="match status" value="1"/>
</dbReference>
<accession>A0ABX8EBD9</accession>
<organism evidence="1 2">
    <name type="scientific">Nocardioides aquaticus</name>
    <dbReference type="NCBI Taxonomy" id="160826"/>
    <lineage>
        <taxon>Bacteria</taxon>
        <taxon>Bacillati</taxon>
        <taxon>Actinomycetota</taxon>
        <taxon>Actinomycetes</taxon>
        <taxon>Propionibacteriales</taxon>
        <taxon>Nocardioidaceae</taxon>
        <taxon>Nocardioides</taxon>
    </lineage>
</organism>
<dbReference type="Proteomes" id="UP000679307">
    <property type="component" value="Chromosome"/>
</dbReference>
<evidence type="ECO:0000313" key="1">
    <source>
        <dbReference type="EMBL" id="QVT77699.1"/>
    </source>
</evidence>
<proteinExistence type="predicted"/>
<dbReference type="EMBL" id="CP075371">
    <property type="protein sequence ID" value="QVT77699.1"/>
    <property type="molecule type" value="Genomic_DNA"/>
</dbReference>
<gene>
    <name evidence="1" type="ORF">ENKNEFLB_00064</name>
</gene>
<protein>
    <recommendedName>
        <fullName evidence="3">Transcriptional regulator</fullName>
    </recommendedName>
</protein>
<name>A0ABX8EBD9_9ACTN</name>
<sequence>MTSPRRWLVVAALVAAVVLLPLAPRLLPAEETDQDPAALLALLAEAPDAGWSGYVETTGTLQLPATGDLDDLGSLLGETTRLRVWWRDADSWRVDRLLTAGESDLRHTDDVTVAYSYEAQEAEVSRDPDIRLPRTSDLLPSELARRFVVGADPAAVDALPARRVAGVSAAGLRVDGSQADERTTIGRVDVWLDPATGVPLLVEAYAEGSSSPALTSEVRDYDPGTPPASVVALDPTAGTDVERVDVLDIADAASQYAPLRPPDEVAGLDLQPSSRGAVGVYGQGLTQLVAIPLRDNEADPLREQVAVTPDAVATEDSIGALAGPLGVLVGGRAGDGGWLVAGTLDLDALRAAEADLRSGAVYLPEEDQ</sequence>
<reference evidence="1 2" key="1">
    <citation type="submission" date="2021-05" db="EMBL/GenBank/DDBJ databases">
        <title>Complete genome of Nocardioides aquaticus KCTC 9944T isolated from meromictic and hypersaline Ekho Lake, Antarctica.</title>
        <authorList>
            <person name="Hwang K."/>
            <person name="Kim K.M."/>
            <person name="Choe H."/>
        </authorList>
    </citation>
    <scope>NUCLEOTIDE SEQUENCE [LARGE SCALE GENOMIC DNA]</scope>
    <source>
        <strain evidence="1 2">KCTC 9944</strain>
    </source>
</reference>
<dbReference type="RefSeq" id="WP_214057381.1">
    <property type="nucleotide sequence ID" value="NZ_CP075371.1"/>
</dbReference>
<keyword evidence="2" id="KW-1185">Reference proteome</keyword>
<evidence type="ECO:0000313" key="2">
    <source>
        <dbReference type="Proteomes" id="UP000679307"/>
    </source>
</evidence>